<evidence type="ECO:0000313" key="2">
    <source>
        <dbReference type="Proteomes" id="UP000005237"/>
    </source>
</evidence>
<evidence type="ECO:0000313" key="1">
    <source>
        <dbReference type="EnsemblMetazoa" id="CJA06823.1"/>
    </source>
</evidence>
<dbReference type="EnsemblMetazoa" id="CJA06823.1">
    <property type="protein sequence ID" value="CJA06823.1"/>
    <property type="gene ID" value="WBGene00126027"/>
</dbReference>
<protein>
    <submittedName>
        <fullName evidence="1">Uncharacterized protein</fullName>
    </submittedName>
</protein>
<reference evidence="1" key="2">
    <citation type="submission" date="2022-06" db="UniProtKB">
        <authorList>
            <consortium name="EnsemblMetazoa"/>
        </authorList>
    </citation>
    <scope>IDENTIFICATION</scope>
    <source>
        <strain evidence="1">DF5081</strain>
    </source>
</reference>
<dbReference type="Proteomes" id="UP000005237">
    <property type="component" value="Unassembled WGS sequence"/>
</dbReference>
<accession>A0A8R1DNF3</accession>
<keyword evidence="2" id="KW-1185">Reference proteome</keyword>
<sequence>MVSSITAKFHHLALLADSRRNIIISEFGYGVNGTLNIGITNFKVPEKIKDSVDSTENADKLGVIGFSLSLGSMITTGVGSNPHVCQLQQTDQGYDAIFFFADLPNKRLRVYRSGIGRYIRICETPYE</sequence>
<dbReference type="AlphaFoldDB" id="A0A8R1DNF3"/>
<proteinExistence type="predicted"/>
<organism evidence="1 2">
    <name type="scientific">Caenorhabditis japonica</name>
    <dbReference type="NCBI Taxonomy" id="281687"/>
    <lineage>
        <taxon>Eukaryota</taxon>
        <taxon>Metazoa</taxon>
        <taxon>Ecdysozoa</taxon>
        <taxon>Nematoda</taxon>
        <taxon>Chromadorea</taxon>
        <taxon>Rhabditida</taxon>
        <taxon>Rhabditina</taxon>
        <taxon>Rhabditomorpha</taxon>
        <taxon>Rhabditoidea</taxon>
        <taxon>Rhabditidae</taxon>
        <taxon>Peloderinae</taxon>
        <taxon>Caenorhabditis</taxon>
    </lineage>
</organism>
<name>A0A8R1DNF3_CAEJA</name>
<reference evidence="2" key="1">
    <citation type="submission" date="2010-08" db="EMBL/GenBank/DDBJ databases">
        <authorList>
            <consortium name="Caenorhabditis japonica Sequencing Consortium"/>
            <person name="Wilson R.K."/>
        </authorList>
    </citation>
    <scope>NUCLEOTIDE SEQUENCE [LARGE SCALE GENOMIC DNA]</scope>
    <source>
        <strain evidence="2">DF5081</strain>
    </source>
</reference>